<comment type="caution">
    <text evidence="2">The sequence shown here is derived from an EMBL/GenBank/DDBJ whole genome shotgun (WGS) entry which is preliminary data.</text>
</comment>
<name>A0A8J6QWG6_9GAMM</name>
<evidence type="ECO:0000313" key="2">
    <source>
        <dbReference type="EMBL" id="MBD1391453.1"/>
    </source>
</evidence>
<protein>
    <submittedName>
        <fullName evidence="2">DUF4861 family protein</fullName>
    </submittedName>
</protein>
<evidence type="ECO:0000256" key="1">
    <source>
        <dbReference type="SAM" id="SignalP"/>
    </source>
</evidence>
<dbReference type="Pfam" id="PF16153">
    <property type="entry name" value="DUF4861"/>
    <property type="match status" value="1"/>
</dbReference>
<feature type="signal peptide" evidence="1">
    <location>
        <begin position="1"/>
        <end position="29"/>
    </location>
</feature>
<accession>A0A8J6QWG6</accession>
<reference evidence="2" key="1">
    <citation type="submission" date="2020-09" db="EMBL/GenBank/DDBJ databases">
        <title>A novel bacterium of genus Neiella, isolated from South China Sea.</title>
        <authorList>
            <person name="Huang H."/>
            <person name="Mo K."/>
            <person name="Hu Y."/>
        </authorList>
    </citation>
    <scope>NUCLEOTIDE SEQUENCE</scope>
    <source>
        <strain evidence="2">HB171785</strain>
    </source>
</reference>
<dbReference type="Proteomes" id="UP000638014">
    <property type="component" value="Unassembled WGS sequence"/>
</dbReference>
<dbReference type="EMBL" id="JACXAF010000041">
    <property type="protein sequence ID" value="MBD1391453.1"/>
    <property type="molecule type" value="Genomic_DNA"/>
</dbReference>
<dbReference type="RefSeq" id="WP_191146499.1">
    <property type="nucleotide sequence ID" value="NZ_JACXAF010000041.1"/>
</dbReference>
<proteinExistence type="predicted"/>
<keyword evidence="3" id="KW-1185">Reference proteome</keyword>
<dbReference type="AlphaFoldDB" id="A0A8J6QWG6"/>
<evidence type="ECO:0000313" key="3">
    <source>
        <dbReference type="Proteomes" id="UP000638014"/>
    </source>
</evidence>
<dbReference type="InterPro" id="IPR032342">
    <property type="entry name" value="DUF4861"/>
</dbReference>
<gene>
    <name evidence="2" type="ORF">IC617_18670</name>
</gene>
<keyword evidence="1" id="KW-0732">Signal</keyword>
<sequence length="317" mass="34859">MSFSFSTLHLPTAVKVALSVSCLSATLVACSNTATPVNEQAKSVEAAQPKVMAYGRHVPERVDDFTWENDKVAFRVYGPAAKPTGISSGVDAWLKKVDYSIIDKWYAGYLKGVSYHEDRGEGYDPYHTGPSRGVGGSAVWVDGKAYAATNWLTYKVHQNKGDAVSFTLTYEVETPLGQVAEDKTITLKLGEQLYHVQSKFTLDGKPAKLPIAIGLATHDEKAAVYSNKSTGRISTWEVIHEQGLATGVIINPALVEDIKHLPSPTVDESHIWVFTNTSDQGDLEYRAGFGWQGAGEFNSIDSWNRYIDKQSQTFSWQ</sequence>
<feature type="chain" id="PRO_5035254045" evidence="1">
    <location>
        <begin position="30"/>
        <end position="317"/>
    </location>
</feature>
<organism evidence="2 3">
    <name type="scientific">Neiella litorisoli</name>
    <dbReference type="NCBI Taxonomy" id="2771431"/>
    <lineage>
        <taxon>Bacteria</taxon>
        <taxon>Pseudomonadati</taxon>
        <taxon>Pseudomonadota</taxon>
        <taxon>Gammaproteobacteria</taxon>
        <taxon>Alteromonadales</taxon>
        <taxon>Echinimonadaceae</taxon>
        <taxon>Neiella</taxon>
    </lineage>
</organism>